<accession>A0A1G9CU07</accession>
<keyword evidence="1" id="KW-0732">Signal</keyword>
<feature type="chain" id="PRO_5011557871" evidence="1">
    <location>
        <begin position="20"/>
        <end position="246"/>
    </location>
</feature>
<dbReference type="RefSeq" id="WP_091514912.1">
    <property type="nucleotide sequence ID" value="NZ_FNFH01000005.1"/>
</dbReference>
<dbReference type="EMBL" id="FNFH01000005">
    <property type="protein sequence ID" value="SDK55116.1"/>
    <property type="molecule type" value="Genomic_DNA"/>
</dbReference>
<sequence length="246" mass="26667">MAFVSRILLGLLLLGAAVALTDSPQLLTVNPGEALLDSKRGLHETLTWRLASPGGATSSHGEFVNLDNNRVLARVDKSLAMGADRGRLSESVRLSPRQAEAWYSEGVRRLGYRRTFSGPAGSLSNTVVIDLGASGRLVDLQAIPGRQSLTEDSREMMVQWQLRGDIGGVRASSETGYFTVADRVVYTTGEPLFTDGSGLLTERVRIPPWLVADLLDGGIDQLEYHRTFTDSRGGRRSATVTLDLEP</sequence>
<proteinExistence type="predicted"/>
<evidence type="ECO:0000313" key="3">
    <source>
        <dbReference type="Proteomes" id="UP000199305"/>
    </source>
</evidence>
<dbReference type="AlphaFoldDB" id="A0A1G9CU07"/>
<feature type="signal peptide" evidence="1">
    <location>
        <begin position="1"/>
        <end position="19"/>
    </location>
</feature>
<name>A0A1G9CU07_9GAMM</name>
<evidence type="ECO:0000313" key="2">
    <source>
        <dbReference type="EMBL" id="SDK55116.1"/>
    </source>
</evidence>
<gene>
    <name evidence="2" type="ORF">SAMN05216212_2623</name>
</gene>
<dbReference type="OrthoDB" id="5725171at2"/>
<protein>
    <submittedName>
        <fullName evidence="2">Uncharacterized protein</fullName>
    </submittedName>
</protein>
<keyword evidence="3" id="KW-1185">Reference proteome</keyword>
<evidence type="ECO:0000256" key="1">
    <source>
        <dbReference type="SAM" id="SignalP"/>
    </source>
</evidence>
<dbReference type="Proteomes" id="UP000199305">
    <property type="component" value="Unassembled WGS sequence"/>
</dbReference>
<reference evidence="3" key="1">
    <citation type="submission" date="2016-10" db="EMBL/GenBank/DDBJ databases">
        <authorList>
            <person name="Varghese N."/>
            <person name="Submissions S."/>
        </authorList>
    </citation>
    <scope>NUCLEOTIDE SEQUENCE [LARGE SCALE GENOMIC DNA]</scope>
    <source>
        <strain evidence="3">CGMCC 1.10658</strain>
    </source>
</reference>
<organism evidence="2 3">
    <name type="scientific">Microbulbifer yueqingensis</name>
    <dbReference type="NCBI Taxonomy" id="658219"/>
    <lineage>
        <taxon>Bacteria</taxon>
        <taxon>Pseudomonadati</taxon>
        <taxon>Pseudomonadota</taxon>
        <taxon>Gammaproteobacteria</taxon>
        <taxon>Cellvibrionales</taxon>
        <taxon>Microbulbiferaceae</taxon>
        <taxon>Microbulbifer</taxon>
    </lineage>
</organism>